<dbReference type="SMR" id="A0A7Y4E018"/>
<organism evidence="7 8">
    <name type="scientific">Vibrio rotiferianus</name>
    <dbReference type="NCBI Taxonomy" id="190895"/>
    <lineage>
        <taxon>Bacteria</taxon>
        <taxon>Pseudomonadati</taxon>
        <taxon>Pseudomonadota</taxon>
        <taxon>Gammaproteobacteria</taxon>
        <taxon>Vibrionales</taxon>
        <taxon>Vibrionaceae</taxon>
        <taxon>Vibrio</taxon>
    </lineage>
</organism>
<dbReference type="Gene3D" id="3.90.1150.10">
    <property type="entry name" value="Aspartate Aminotransferase, domain 1"/>
    <property type="match status" value="1"/>
</dbReference>
<evidence type="ECO:0000313" key="8">
    <source>
        <dbReference type="Proteomes" id="UP000572072"/>
    </source>
</evidence>
<accession>A0A7Y4E018</accession>
<sequence length="712" mass="79590">MRILVVLDCCKQSLKKTNAFSDLKSALSEHEFVIQFASSKEDMLSAIAENPRIGGALFDIDEHGSELVKQIEELNEFLPSFVFSSKDTISTIACKDLSSNVHFFEYASGVGSDIALKISQAVDTYKDVIMPPFTKALFNYVEEGKYTFCTPGHMGGTAFQKSPAGSMFYDFYGENTFKADVSVSMPELGSLLDHSGPHKEAEEYIADVFNADHSYIVTNGTSTANKIVGMYSAPANSTVLIDRNCHKSLTHLLMMSDVKPVYLRPTRNAYGILGGIPKSEFTAPVIGEKLKASNFSRLPNYAVVTNSTYDGLLYNTDYIKQTLDCGFIHFDSAWVPYTNFSPIYKGKCGMSGDAMKGKVFYETQSTHKLLAAFSQASMIHVKGEIEVESFNEAFMMHTSTSPQYGIVASTETAAAMMKGNTGKRLMDESINRAVRFRKAIKKLYDNSESWFFKPWQPDNIDTKECWKLDPKDDWHGFKDIDDDHMYLDPIKVTLLTPGLDTNGNLSASGIPASLVSKFLDERGIVVEKTGPYNVLFLFSIGVDDTKALQLLRALQEFKVSYDNNMLIKDMIPSLYEESPSFYNGMRIQELARGIHQLICRYDLPKLMFSAFDVLPHLEMTPYNAWQCELAGEIEEVNMKDMVGKINANMILPYPPGVPLVLPGEMITEESRAILDFLQMLCDIGAHYPGFETDIHGAYRQNDGSYTVKVIKQ</sequence>
<dbReference type="Proteomes" id="UP000572072">
    <property type="component" value="Unassembled WGS sequence"/>
</dbReference>
<dbReference type="AlphaFoldDB" id="A0A7Y4E018"/>
<dbReference type="Pfam" id="PF03711">
    <property type="entry name" value="OKR_DC_1_C"/>
    <property type="match status" value="1"/>
</dbReference>
<dbReference type="GO" id="GO:0005829">
    <property type="term" value="C:cytosol"/>
    <property type="evidence" value="ECO:0007669"/>
    <property type="project" value="TreeGrafter"/>
</dbReference>
<evidence type="ECO:0000256" key="1">
    <source>
        <dbReference type="ARBA" id="ARBA00010671"/>
    </source>
</evidence>
<dbReference type="Gene3D" id="3.40.50.2300">
    <property type="match status" value="1"/>
</dbReference>
<dbReference type="InterPro" id="IPR000310">
    <property type="entry name" value="Orn/Lys/Arg_deCO2ase_major_dom"/>
</dbReference>
<dbReference type="GO" id="GO:0006527">
    <property type="term" value="P:L-arginine catabolic process"/>
    <property type="evidence" value="ECO:0007669"/>
    <property type="project" value="TreeGrafter"/>
</dbReference>
<dbReference type="PANTHER" id="PTHR45229">
    <property type="entry name" value="CONSTITUTIVE ORNITHINE DECARBOXYLASE"/>
    <property type="match status" value="1"/>
</dbReference>
<evidence type="ECO:0000256" key="3">
    <source>
        <dbReference type="ARBA" id="ARBA00022898"/>
    </source>
</evidence>
<keyword evidence="4" id="KW-0456">Lyase</keyword>
<dbReference type="SUPFAM" id="SSF55904">
    <property type="entry name" value="Ornithine decarboxylase C-terminal domain"/>
    <property type="match status" value="1"/>
</dbReference>
<dbReference type="GO" id="GO:0030170">
    <property type="term" value="F:pyridoxal phosphate binding"/>
    <property type="evidence" value="ECO:0007669"/>
    <property type="project" value="TreeGrafter"/>
</dbReference>
<comment type="caution">
    <text evidence="7">The sequence shown here is derived from an EMBL/GenBank/DDBJ whole genome shotgun (WGS) entry which is preliminary data.</text>
</comment>
<dbReference type="SUPFAM" id="SSF53383">
    <property type="entry name" value="PLP-dependent transferases"/>
    <property type="match status" value="1"/>
</dbReference>
<evidence type="ECO:0000256" key="2">
    <source>
        <dbReference type="ARBA" id="ARBA00022793"/>
    </source>
</evidence>
<dbReference type="NCBIfam" id="NF011929">
    <property type="entry name" value="PRK15400.1"/>
    <property type="match status" value="1"/>
</dbReference>
<dbReference type="InterPro" id="IPR015421">
    <property type="entry name" value="PyrdxlP-dep_Trfase_major"/>
</dbReference>
<comment type="similarity">
    <text evidence="1">Belongs to the Orn/Lys/Arg decarboxylase class-I family.</text>
</comment>
<dbReference type="PROSITE" id="PS00703">
    <property type="entry name" value="OKR_DC_1"/>
    <property type="match status" value="1"/>
</dbReference>
<dbReference type="NCBIfam" id="NF011928">
    <property type="entry name" value="PRK15399.1"/>
    <property type="match status" value="1"/>
</dbReference>
<dbReference type="InterPro" id="IPR011193">
    <property type="entry name" value="Orn/lys/arg_de-COase"/>
</dbReference>
<dbReference type="InterPro" id="IPR015422">
    <property type="entry name" value="PyrdxlP-dep_Trfase_small"/>
</dbReference>
<keyword evidence="2" id="KW-0210">Decarboxylase</keyword>
<dbReference type="InterPro" id="IPR036633">
    <property type="entry name" value="Prn/Lys/Arg_de-COase_C_sf"/>
</dbReference>
<keyword evidence="3 5" id="KW-0663">Pyridoxal phosphate</keyword>
<dbReference type="FunFam" id="3.90.100.10:FF:000001">
    <property type="entry name" value="Lysine decarboxylase, inducible"/>
    <property type="match status" value="1"/>
</dbReference>
<dbReference type="InterPro" id="IPR015424">
    <property type="entry name" value="PyrdxlP-dep_Trfase"/>
</dbReference>
<dbReference type="FunFam" id="3.40.640.10:FF:000008">
    <property type="entry name" value="Lysine decarboxylase, inducible"/>
    <property type="match status" value="1"/>
</dbReference>
<reference evidence="7 8" key="1">
    <citation type="submission" date="2019-08" db="EMBL/GenBank/DDBJ databases">
        <title>Draft genome sequencing and comparative genomics of hatchery-associated Vibrios.</title>
        <authorList>
            <person name="Kehlet-Delgado H."/>
            <person name="Mueller R.S."/>
        </authorList>
    </citation>
    <scope>NUCLEOTIDE SEQUENCE [LARGE SCALE GENOMIC DNA]</scope>
    <source>
        <strain evidence="7 8">00-78-3</strain>
    </source>
</reference>
<dbReference type="PIRSF" id="PIRSF009393">
    <property type="entry name" value="Orn_decarb"/>
    <property type="match status" value="1"/>
</dbReference>
<evidence type="ECO:0000313" key="7">
    <source>
        <dbReference type="EMBL" id="NOH46693.1"/>
    </source>
</evidence>
<dbReference type="Pfam" id="PF03709">
    <property type="entry name" value="OKR_DC_1_N"/>
    <property type="match status" value="1"/>
</dbReference>
<dbReference type="InterPro" id="IPR005308">
    <property type="entry name" value="OKR_de-COase_N"/>
</dbReference>
<gene>
    <name evidence="7" type="ORF">F0262_01270</name>
</gene>
<name>A0A7Y4E018_9VIBR</name>
<evidence type="ECO:0000256" key="5">
    <source>
        <dbReference type="PIRSR" id="PIRSR009393-1"/>
    </source>
</evidence>
<dbReference type="Gene3D" id="3.90.100.10">
    <property type="entry name" value="Orn/Lys/Arg decarboxylase, C-terminal domain"/>
    <property type="match status" value="1"/>
</dbReference>
<dbReference type="Pfam" id="PF01276">
    <property type="entry name" value="OKR_DC_1"/>
    <property type="match status" value="1"/>
</dbReference>
<dbReference type="CDD" id="cd00615">
    <property type="entry name" value="Orn_deC_like"/>
    <property type="match status" value="1"/>
</dbReference>
<dbReference type="Gene3D" id="3.40.640.10">
    <property type="entry name" value="Type I PLP-dependent aspartate aminotransferase-like (Major domain)"/>
    <property type="match status" value="1"/>
</dbReference>
<dbReference type="EMBL" id="VTYN01000001">
    <property type="protein sequence ID" value="NOH46693.1"/>
    <property type="molecule type" value="Genomic_DNA"/>
</dbReference>
<dbReference type="PANTHER" id="PTHR45229:SF3">
    <property type="entry name" value="BIODEGRADATIVE ARGININE DECARBOXYLASE"/>
    <property type="match status" value="1"/>
</dbReference>
<evidence type="ECO:0000256" key="4">
    <source>
        <dbReference type="ARBA" id="ARBA00023239"/>
    </source>
</evidence>
<dbReference type="GO" id="GO:0008792">
    <property type="term" value="F:arginine decarboxylase activity"/>
    <property type="evidence" value="ECO:0007669"/>
    <property type="project" value="TreeGrafter"/>
</dbReference>
<feature type="modified residue" description="N6-(pyridoxal phosphate)lysine" evidence="5">
    <location>
        <position position="368"/>
    </location>
</feature>
<evidence type="ECO:0000259" key="6">
    <source>
        <dbReference type="PROSITE" id="PS00703"/>
    </source>
</evidence>
<protein>
    <submittedName>
        <fullName evidence="7">Lysine decarboxylase LdcC</fullName>
    </submittedName>
</protein>
<dbReference type="RefSeq" id="WP_138954970.1">
    <property type="nucleotide sequence ID" value="NZ_JBEWWM010000011.1"/>
</dbReference>
<dbReference type="InterPro" id="IPR008286">
    <property type="entry name" value="Prn/Lys/Arg_de-COase_C"/>
</dbReference>
<proteinExistence type="inferred from homology"/>
<feature type="domain" description="Orn/Lys/Arg decarboxylases family 1 pyridoxal-P attachment site" evidence="6">
    <location>
        <begin position="363"/>
        <end position="377"/>
    </location>
</feature>